<keyword evidence="1" id="KW-0732">Signal</keyword>
<protein>
    <submittedName>
        <fullName evidence="2">Uncharacterized protein</fullName>
    </submittedName>
</protein>
<evidence type="ECO:0000313" key="3">
    <source>
        <dbReference type="Proteomes" id="UP000231501"/>
    </source>
</evidence>
<name>A0A2G9CHH3_9BURK</name>
<dbReference type="EMBL" id="PEOG01000005">
    <property type="protein sequence ID" value="PIM55074.1"/>
    <property type="molecule type" value="Genomic_DNA"/>
</dbReference>
<reference evidence="2 3" key="1">
    <citation type="submission" date="2017-11" db="EMBL/GenBank/DDBJ databases">
        <title>Draft genome sequence of Mitsuaria sp. HWN-4.</title>
        <authorList>
            <person name="Gundlapally S.R."/>
        </authorList>
    </citation>
    <scope>NUCLEOTIDE SEQUENCE [LARGE SCALE GENOMIC DNA]</scope>
    <source>
        <strain evidence="2 3">HWN-4</strain>
    </source>
</reference>
<evidence type="ECO:0000256" key="1">
    <source>
        <dbReference type="SAM" id="SignalP"/>
    </source>
</evidence>
<feature type="chain" id="PRO_5013936880" evidence="1">
    <location>
        <begin position="19"/>
        <end position="178"/>
    </location>
</feature>
<keyword evidence="3" id="KW-1185">Reference proteome</keyword>
<comment type="caution">
    <text evidence="2">The sequence shown here is derived from an EMBL/GenBank/DDBJ whole genome shotgun (WGS) entry which is preliminary data.</text>
</comment>
<accession>A0A2G9CHH3</accession>
<dbReference type="AlphaFoldDB" id="A0A2G9CHH3"/>
<dbReference type="PROSITE" id="PS51257">
    <property type="entry name" value="PROKAR_LIPOPROTEIN"/>
    <property type="match status" value="1"/>
</dbReference>
<dbReference type="OrthoDB" id="8779842at2"/>
<proteinExistence type="predicted"/>
<sequence length="178" mass="18711">MVARFLALALSLSASACAATAEAGFAIVKLDGSGEALLVAASPIPTGSTIALEYPGADQRPRCCKRLRAADLVAIDAAEVLASDELRAIAPRVYKAKVPPAWSDMPFIGVGAVGVDIRTHSRGGRFELTDRRGARRAASLCTSAEGVHLMETEQGRLRTHLYLSLGYEIESPTCGSAQ</sequence>
<feature type="signal peptide" evidence="1">
    <location>
        <begin position="1"/>
        <end position="18"/>
    </location>
</feature>
<gene>
    <name evidence="2" type="ORF">CS062_00640</name>
</gene>
<dbReference type="RefSeq" id="WP_099859552.1">
    <property type="nucleotide sequence ID" value="NZ_PEOG01000005.1"/>
</dbReference>
<dbReference type="Proteomes" id="UP000231501">
    <property type="component" value="Unassembled WGS sequence"/>
</dbReference>
<evidence type="ECO:0000313" key="2">
    <source>
        <dbReference type="EMBL" id="PIM55074.1"/>
    </source>
</evidence>
<organism evidence="2 3">
    <name type="scientific">Roseateles chitinivorans</name>
    <dbReference type="NCBI Taxonomy" id="2917965"/>
    <lineage>
        <taxon>Bacteria</taxon>
        <taxon>Pseudomonadati</taxon>
        <taxon>Pseudomonadota</taxon>
        <taxon>Betaproteobacteria</taxon>
        <taxon>Burkholderiales</taxon>
        <taxon>Sphaerotilaceae</taxon>
        <taxon>Roseateles</taxon>
    </lineage>
</organism>